<keyword evidence="2 4" id="KW-0371">Homeobox</keyword>
<gene>
    <name evidence="8" type="primary">Dlxb</name>
</gene>
<keyword evidence="1 4" id="KW-0238">DNA-binding</keyword>
<dbReference type="InterPro" id="IPR020479">
    <property type="entry name" value="HD_metazoa"/>
</dbReference>
<feature type="compositionally biased region" description="Low complexity" evidence="6">
    <location>
        <begin position="310"/>
        <end position="321"/>
    </location>
</feature>
<protein>
    <submittedName>
        <fullName evidence="8">Dlxb</fullName>
    </submittedName>
</protein>
<dbReference type="PROSITE" id="PS50071">
    <property type="entry name" value="HOMEOBOX_2"/>
    <property type="match status" value="1"/>
</dbReference>
<keyword evidence="3 4" id="KW-0539">Nucleus</keyword>
<dbReference type="PRINTS" id="PR00024">
    <property type="entry name" value="HOMEOBOX"/>
</dbReference>
<evidence type="ECO:0000256" key="4">
    <source>
        <dbReference type="PROSITE-ProRule" id="PRU00108"/>
    </source>
</evidence>
<dbReference type="EMBL" id="JN175274">
    <property type="protein sequence ID" value="AEK99647.1"/>
    <property type="molecule type" value="Genomic_DNA"/>
</dbReference>
<dbReference type="Gene3D" id="1.10.10.60">
    <property type="entry name" value="Homeodomain-like"/>
    <property type="match status" value="1"/>
</dbReference>
<dbReference type="InterPro" id="IPR009057">
    <property type="entry name" value="Homeodomain-like_sf"/>
</dbReference>
<proteinExistence type="predicted"/>
<name>G1FEA1_SPILA</name>
<dbReference type="SUPFAM" id="SSF46689">
    <property type="entry name" value="Homeodomain-like"/>
    <property type="match status" value="1"/>
</dbReference>
<feature type="compositionally biased region" description="Polar residues" evidence="6">
    <location>
        <begin position="277"/>
        <end position="296"/>
    </location>
</feature>
<dbReference type="PROSITE" id="PS00027">
    <property type="entry name" value="HOMEOBOX_1"/>
    <property type="match status" value="1"/>
</dbReference>
<feature type="domain" description="Homeobox" evidence="7">
    <location>
        <begin position="126"/>
        <end position="186"/>
    </location>
</feature>
<sequence>MAAVTADSGIDDVIHSRAQFMHTSSHPSMASPHAMKPQHPLTSHPAYASSCYGGFGSAGDSGPISGRSFMGYPYPPNNGMNGLPAGYPGALSYGLPFPGAGGLDGLTAKEEDLKNEPGMSSKDKRKKMRKPRTIYSSLQLQQLNKRFQRTQYLALPERAELAASLGVTQTQVKIWFQNKRSKFKKIVKHGGIPSQNQGQMPGGQGLMSDDMAQMHNSMDMPSDEMTSPHQGSHANSPMLLPVKSEQGSDGNNAQCQNPSVMSQHHSVSHQKLMSPHPMTSQNDKYEMSSTGSSPVMTSAGDPRQQHGHSHMSPSMSPGSSSIASTPMPSWHHHQNSIAHHPGQFYSTPPSSSSYASHDSSMYAPPPHGNGNHGYYQGYYPYGGAASHMGGSQQFVS</sequence>
<feature type="region of interest" description="Disordered" evidence="6">
    <location>
        <begin position="189"/>
        <end position="368"/>
    </location>
</feature>
<feature type="region of interest" description="Disordered" evidence="6">
    <location>
        <begin position="23"/>
        <end position="42"/>
    </location>
</feature>
<dbReference type="PANTHER" id="PTHR24327:SF81">
    <property type="entry name" value="HOMEOTIC PROTEIN DISTAL-LESS-RELATED"/>
    <property type="match status" value="1"/>
</dbReference>
<evidence type="ECO:0000259" key="7">
    <source>
        <dbReference type="PROSITE" id="PS50071"/>
    </source>
</evidence>
<reference evidence="8" key="1">
    <citation type="journal article" date="2011" name="BMC Evol. Biol.">
        <title>Annelid Distal-less/Dlx duplications reveal varied post-duplication fates.</title>
        <authorList>
            <person name="McDougall C."/>
            <person name="Korchagina N."/>
            <person name="Tobin J.L."/>
            <person name="Ferrier D.E."/>
        </authorList>
    </citation>
    <scope>NUCLEOTIDE SEQUENCE</scope>
</reference>
<dbReference type="AlphaFoldDB" id="G1FEA1"/>
<organism evidence="8">
    <name type="scientific">Spirobranchus lamarcki</name>
    <name type="common">Keelworm</name>
    <name type="synonym">Pomatoceros lamarcki</name>
    <dbReference type="NCBI Taxonomy" id="2082999"/>
    <lineage>
        <taxon>Eukaryota</taxon>
        <taxon>Metazoa</taxon>
        <taxon>Spiralia</taxon>
        <taxon>Lophotrochozoa</taxon>
        <taxon>Annelida</taxon>
        <taxon>Polychaeta</taxon>
        <taxon>Sedentaria</taxon>
        <taxon>Canalipalpata</taxon>
        <taxon>Sabellida</taxon>
        <taxon>Serpulidae</taxon>
        <taxon>Spirobranchus</taxon>
    </lineage>
</organism>
<dbReference type="InterPro" id="IPR050460">
    <property type="entry name" value="Distal-less_Homeobox_TF"/>
</dbReference>
<dbReference type="PRINTS" id="PR00031">
    <property type="entry name" value="HTHREPRESSR"/>
</dbReference>
<dbReference type="Pfam" id="PF00046">
    <property type="entry name" value="Homeodomain"/>
    <property type="match status" value="1"/>
</dbReference>
<feature type="compositionally biased region" description="Polar residues" evidence="6">
    <location>
        <begin position="245"/>
        <end position="258"/>
    </location>
</feature>
<dbReference type="GO" id="GO:0000981">
    <property type="term" value="F:DNA-binding transcription factor activity, RNA polymerase II-specific"/>
    <property type="evidence" value="ECO:0007669"/>
    <property type="project" value="InterPro"/>
</dbReference>
<evidence type="ECO:0000256" key="6">
    <source>
        <dbReference type="SAM" id="MobiDB-lite"/>
    </source>
</evidence>
<dbReference type="GO" id="GO:0005634">
    <property type="term" value="C:nucleus"/>
    <property type="evidence" value="ECO:0007669"/>
    <property type="project" value="UniProtKB-SubCell"/>
</dbReference>
<dbReference type="FunFam" id="1.10.10.60:FF:000707">
    <property type="entry name" value="Dlx"/>
    <property type="match status" value="1"/>
</dbReference>
<dbReference type="InterPro" id="IPR001356">
    <property type="entry name" value="HD"/>
</dbReference>
<evidence type="ECO:0000313" key="8">
    <source>
        <dbReference type="EMBL" id="AEK99647.1"/>
    </source>
</evidence>
<dbReference type="GO" id="GO:0000978">
    <property type="term" value="F:RNA polymerase II cis-regulatory region sequence-specific DNA binding"/>
    <property type="evidence" value="ECO:0007669"/>
    <property type="project" value="TreeGrafter"/>
</dbReference>
<dbReference type="InterPro" id="IPR000047">
    <property type="entry name" value="HTH_motif"/>
</dbReference>
<evidence type="ECO:0000256" key="1">
    <source>
        <dbReference type="ARBA" id="ARBA00023125"/>
    </source>
</evidence>
<comment type="subcellular location">
    <subcellularLocation>
        <location evidence="4 5">Nucleus</location>
    </subcellularLocation>
</comment>
<dbReference type="CDD" id="cd00086">
    <property type="entry name" value="homeodomain"/>
    <property type="match status" value="1"/>
</dbReference>
<feature type="compositionally biased region" description="Polar residues" evidence="6">
    <location>
        <begin position="224"/>
        <end position="235"/>
    </location>
</feature>
<feature type="DNA-binding region" description="Homeobox" evidence="4">
    <location>
        <begin position="128"/>
        <end position="187"/>
    </location>
</feature>
<evidence type="ECO:0000256" key="3">
    <source>
        <dbReference type="ARBA" id="ARBA00023242"/>
    </source>
</evidence>
<feature type="region of interest" description="Disordered" evidence="6">
    <location>
        <begin position="107"/>
        <end position="131"/>
    </location>
</feature>
<accession>G1FEA1</accession>
<evidence type="ECO:0000256" key="2">
    <source>
        <dbReference type="ARBA" id="ARBA00023155"/>
    </source>
</evidence>
<dbReference type="PANTHER" id="PTHR24327">
    <property type="entry name" value="HOMEOBOX PROTEIN"/>
    <property type="match status" value="1"/>
</dbReference>
<feature type="compositionally biased region" description="Low complexity" evidence="6">
    <location>
        <begin position="346"/>
        <end position="360"/>
    </location>
</feature>
<dbReference type="InterPro" id="IPR017970">
    <property type="entry name" value="Homeobox_CS"/>
</dbReference>
<evidence type="ECO:0000256" key="5">
    <source>
        <dbReference type="RuleBase" id="RU000682"/>
    </source>
</evidence>
<dbReference type="SMART" id="SM00389">
    <property type="entry name" value="HOX"/>
    <property type="match status" value="1"/>
</dbReference>